<comment type="caution">
    <text evidence="1">The sequence shown here is derived from an EMBL/GenBank/DDBJ whole genome shotgun (WGS) entry which is preliminary data.</text>
</comment>
<keyword evidence="2" id="KW-1185">Reference proteome</keyword>
<gene>
    <name evidence="1" type="ORF">ADK38_13560</name>
</gene>
<protein>
    <recommendedName>
        <fullName evidence="3">Adenylosuccinate synthase</fullName>
    </recommendedName>
</protein>
<dbReference type="InterPro" id="IPR001114">
    <property type="entry name" value="Adenylosuccinate_synthetase"/>
</dbReference>
<name>A0ABR5J876_9ACTN</name>
<proteinExistence type="inferred from homology"/>
<sequence length="169" mass="18190">AYMVQVGGGPLVGELTGATAEHLVSRGREWGTVTGRRRRVGWFDAPMVRRAIAVEGITELVLTNLDVLAGLDEVQVITGYRVGGRTVDAYPVRLRDAAAATPVLERLPGWPEQDWTEVAHRGAAALPAAARRYIDRLAALLDVEIIAAGVGPDRRDTVPLSETSLLSEK</sequence>
<feature type="non-terminal residue" evidence="1">
    <location>
        <position position="1"/>
    </location>
</feature>
<dbReference type="PANTHER" id="PTHR11846">
    <property type="entry name" value="ADENYLOSUCCINATE SYNTHETASE"/>
    <property type="match status" value="1"/>
</dbReference>
<dbReference type="InterPro" id="IPR027417">
    <property type="entry name" value="P-loop_NTPase"/>
</dbReference>
<evidence type="ECO:0008006" key="3">
    <source>
        <dbReference type="Google" id="ProtNLM"/>
    </source>
</evidence>
<dbReference type="SUPFAM" id="SSF52540">
    <property type="entry name" value="P-loop containing nucleoside triphosphate hydrolases"/>
    <property type="match status" value="1"/>
</dbReference>
<dbReference type="HAMAP" id="MF_00011">
    <property type="entry name" value="Adenylosucc_synth"/>
    <property type="match status" value="1"/>
</dbReference>
<organism evidence="1 2">
    <name type="scientific">Streptomyces varsoviensis</name>
    <dbReference type="NCBI Taxonomy" id="67373"/>
    <lineage>
        <taxon>Bacteria</taxon>
        <taxon>Bacillati</taxon>
        <taxon>Actinomycetota</taxon>
        <taxon>Actinomycetes</taxon>
        <taxon>Kitasatosporales</taxon>
        <taxon>Streptomycetaceae</taxon>
        <taxon>Streptomyces</taxon>
    </lineage>
</organism>
<accession>A0ABR5J876</accession>
<dbReference type="PANTHER" id="PTHR11846:SF0">
    <property type="entry name" value="ADENYLOSUCCINATE SYNTHETASE"/>
    <property type="match status" value="1"/>
</dbReference>
<evidence type="ECO:0000313" key="2">
    <source>
        <dbReference type="Proteomes" id="UP000037020"/>
    </source>
</evidence>
<dbReference type="Gene3D" id="3.90.170.10">
    <property type="entry name" value="Adenylosuccinate Synthetase, subunit A, domain 3"/>
    <property type="match status" value="1"/>
</dbReference>
<dbReference type="InterPro" id="IPR042111">
    <property type="entry name" value="Adenylosuccinate_synth_dom3"/>
</dbReference>
<dbReference type="SMART" id="SM00788">
    <property type="entry name" value="Adenylsucc_synt"/>
    <property type="match status" value="1"/>
</dbReference>
<evidence type="ECO:0000313" key="1">
    <source>
        <dbReference type="EMBL" id="KOG89572.1"/>
    </source>
</evidence>
<dbReference type="Pfam" id="PF00709">
    <property type="entry name" value="Adenylsucc_synt"/>
    <property type="match status" value="1"/>
</dbReference>
<dbReference type="EMBL" id="LGUT01001137">
    <property type="protein sequence ID" value="KOG89572.1"/>
    <property type="molecule type" value="Genomic_DNA"/>
</dbReference>
<reference evidence="1 2" key="1">
    <citation type="submission" date="2015-07" db="EMBL/GenBank/DDBJ databases">
        <authorList>
            <person name="Ju K.-S."/>
            <person name="Doroghazi J.R."/>
            <person name="Metcalf W.W."/>
        </authorList>
    </citation>
    <scope>NUCLEOTIDE SEQUENCE [LARGE SCALE GENOMIC DNA]</scope>
    <source>
        <strain evidence="1 2">NRRL B-3589</strain>
    </source>
</reference>
<dbReference type="Proteomes" id="UP000037020">
    <property type="component" value="Unassembled WGS sequence"/>
</dbReference>